<gene>
    <name evidence="3" type="ORF">LMG26845_03405</name>
</gene>
<dbReference type="InterPro" id="IPR036291">
    <property type="entry name" value="NAD(P)-bd_dom_sf"/>
</dbReference>
<keyword evidence="4" id="KW-1185">Reference proteome</keyword>
<sequence length="243" mass="25648">MARIFITGSVDGLGLAAARALLADGHMVVVHGRNRERLGAARELLSQGSLAVVGDLADLAQTRDLADQLNALGRMDAVIHNAGVFTGPAILPVNVIAPYVLTALMQRPRRLVYLSSEMHDDGRPDLTGMAWDGSRESGSYSDSKLFVTALAAAVARLWPDVASHAVDPGWVPTKMGGPDAPGDLSLGHVTQAWLATGDDSAIGQSGGYWHHQARLDPHPAVRDESFQARLLAALRQATGIALA</sequence>
<dbReference type="PANTHER" id="PTHR24320:SF274">
    <property type="entry name" value="CHAIN DEHYDROGENASE, PUTATIVE (AFU_ORTHOLOGUE AFUA_4G00440)-RELATED"/>
    <property type="match status" value="1"/>
</dbReference>
<dbReference type="RefSeq" id="WP_054429871.1">
    <property type="nucleotide sequence ID" value="NZ_CADIJR010000033.1"/>
</dbReference>
<dbReference type="PANTHER" id="PTHR24320">
    <property type="entry name" value="RETINOL DEHYDROGENASE"/>
    <property type="match status" value="1"/>
</dbReference>
<dbReference type="Proteomes" id="UP000507979">
    <property type="component" value="Unassembled WGS sequence"/>
</dbReference>
<dbReference type="SUPFAM" id="SSF51735">
    <property type="entry name" value="NAD(P)-binding Rossmann-fold domains"/>
    <property type="match status" value="1"/>
</dbReference>
<evidence type="ECO:0000313" key="4">
    <source>
        <dbReference type="Proteomes" id="UP000507979"/>
    </source>
</evidence>
<name>A0A6J5AKL7_9BURK</name>
<evidence type="ECO:0008006" key="5">
    <source>
        <dbReference type="Google" id="ProtNLM"/>
    </source>
</evidence>
<dbReference type="Pfam" id="PF00106">
    <property type="entry name" value="adh_short"/>
    <property type="match status" value="1"/>
</dbReference>
<organism evidence="3 4">
    <name type="scientific">Achromobacter insuavis</name>
    <dbReference type="NCBI Taxonomy" id="1287735"/>
    <lineage>
        <taxon>Bacteria</taxon>
        <taxon>Pseudomonadati</taxon>
        <taxon>Pseudomonadota</taxon>
        <taxon>Betaproteobacteria</taxon>
        <taxon>Burkholderiales</taxon>
        <taxon>Alcaligenaceae</taxon>
        <taxon>Achromobacter</taxon>
    </lineage>
</organism>
<dbReference type="GO" id="GO:0016491">
    <property type="term" value="F:oxidoreductase activity"/>
    <property type="evidence" value="ECO:0007669"/>
    <property type="project" value="UniProtKB-KW"/>
</dbReference>
<keyword evidence="2" id="KW-0560">Oxidoreductase</keyword>
<accession>A0A6J5AKL7</accession>
<dbReference type="Gene3D" id="3.40.50.720">
    <property type="entry name" value="NAD(P)-binding Rossmann-like Domain"/>
    <property type="match status" value="1"/>
</dbReference>
<dbReference type="InterPro" id="IPR002347">
    <property type="entry name" value="SDR_fam"/>
</dbReference>
<dbReference type="GeneID" id="92899268"/>
<evidence type="ECO:0000256" key="1">
    <source>
        <dbReference type="ARBA" id="ARBA00006484"/>
    </source>
</evidence>
<dbReference type="PRINTS" id="PR00081">
    <property type="entry name" value="GDHRDH"/>
</dbReference>
<dbReference type="EMBL" id="CADIJR010000033">
    <property type="protein sequence ID" value="CAB3663597.1"/>
    <property type="molecule type" value="Genomic_DNA"/>
</dbReference>
<dbReference type="AlphaFoldDB" id="A0A6J5AKL7"/>
<evidence type="ECO:0000313" key="3">
    <source>
        <dbReference type="EMBL" id="CAB3663597.1"/>
    </source>
</evidence>
<comment type="similarity">
    <text evidence="1">Belongs to the short-chain dehydrogenases/reductases (SDR) family.</text>
</comment>
<proteinExistence type="inferred from homology"/>
<protein>
    <recommendedName>
        <fullName evidence="5">Short-chain dehydrogenase</fullName>
    </recommendedName>
</protein>
<evidence type="ECO:0000256" key="2">
    <source>
        <dbReference type="ARBA" id="ARBA00023002"/>
    </source>
</evidence>
<reference evidence="3 4" key="1">
    <citation type="submission" date="2020-04" db="EMBL/GenBank/DDBJ databases">
        <authorList>
            <person name="De Canck E."/>
        </authorList>
    </citation>
    <scope>NUCLEOTIDE SEQUENCE [LARGE SCALE GENOMIC DNA]</scope>
    <source>
        <strain evidence="3 4">LMG 26845</strain>
    </source>
</reference>